<accession>A0A7Y6NB29</accession>
<evidence type="ECO:0000313" key="2">
    <source>
        <dbReference type="Proteomes" id="UP000566985"/>
    </source>
</evidence>
<dbReference type="Proteomes" id="UP000566985">
    <property type="component" value="Unassembled WGS sequence"/>
</dbReference>
<gene>
    <name evidence="1" type="ORF">HU668_01920</name>
</gene>
<dbReference type="Pfam" id="PF13671">
    <property type="entry name" value="AAA_33"/>
    <property type="match status" value="1"/>
</dbReference>
<proteinExistence type="predicted"/>
<dbReference type="GeneID" id="57343876"/>
<dbReference type="InterPro" id="IPR027417">
    <property type="entry name" value="P-loop_NTPase"/>
</dbReference>
<protein>
    <submittedName>
        <fullName evidence="1">ATP-binding protein</fullName>
    </submittedName>
</protein>
<dbReference type="SUPFAM" id="SSF52540">
    <property type="entry name" value="P-loop containing nucleoside triphosphate hydrolases"/>
    <property type="match status" value="1"/>
</dbReference>
<name>A0A7Y6NB29_9GAMM</name>
<comment type="caution">
    <text evidence="1">The sequence shown here is derived from an EMBL/GenBank/DDBJ whole genome shotgun (WGS) entry which is preliminary data.</text>
</comment>
<keyword evidence="1" id="KW-0067">ATP-binding</keyword>
<organism evidence="1 2">
    <name type="scientific">Pantoea brenneri</name>
    <dbReference type="NCBI Taxonomy" id="472694"/>
    <lineage>
        <taxon>Bacteria</taxon>
        <taxon>Pseudomonadati</taxon>
        <taxon>Pseudomonadota</taxon>
        <taxon>Gammaproteobacteria</taxon>
        <taxon>Enterobacterales</taxon>
        <taxon>Erwiniaceae</taxon>
        <taxon>Pantoea</taxon>
    </lineage>
</organism>
<dbReference type="AlphaFoldDB" id="A0A7Y6NB29"/>
<sequence length="165" mass="18238">MHHHTVTPATLHLLCGKIASGKSTLAARLGAEPGCIILSEDQWLAALYPDQLHSVADYVRCAALLKNAVTPHLLTLLTAGVSVVLDFPANTQANRGWMMSLITRSAAQHQLHYLDLPDDCCKARLHARNQSGEHLFAATEQQFDLITRYFEPPQASEGFNLVYHR</sequence>
<dbReference type="Gene3D" id="3.40.50.300">
    <property type="entry name" value="P-loop containing nucleotide triphosphate hydrolases"/>
    <property type="match status" value="1"/>
</dbReference>
<dbReference type="GO" id="GO:0005524">
    <property type="term" value="F:ATP binding"/>
    <property type="evidence" value="ECO:0007669"/>
    <property type="project" value="UniProtKB-KW"/>
</dbReference>
<dbReference type="RefSeq" id="WP_069728290.1">
    <property type="nucleotide sequence ID" value="NZ_JABWPE010000001.1"/>
</dbReference>
<reference evidence="1 2" key="1">
    <citation type="submission" date="2020-05" db="EMBL/GenBank/DDBJ databases">
        <title>Whole Genome Sequences of Enterobacteriales Associated with the International Space Station.</title>
        <authorList>
            <person name="Bharadwaj A."/>
            <person name="Daudu R."/>
            <person name="Singh N."/>
            <person name="Wood J."/>
            <person name="Debieu M."/>
            <person name="Mason C."/>
            <person name="Wang C."/>
            <person name="Venkateswaran K."/>
        </authorList>
    </citation>
    <scope>NUCLEOTIDE SEQUENCE [LARGE SCALE GENOMIC DNA]</scope>
    <source>
        <strain evidence="1 2">IF5SW-B1</strain>
    </source>
</reference>
<evidence type="ECO:0000313" key="1">
    <source>
        <dbReference type="EMBL" id="NUY95211.1"/>
    </source>
</evidence>
<keyword evidence="1" id="KW-0547">Nucleotide-binding</keyword>
<dbReference type="EMBL" id="JABWPM010000001">
    <property type="protein sequence ID" value="NUY95211.1"/>
    <property type="molecule type" value="Genomic_DNA"/>
</dbReference>